<dbReference type="OrthoDB" id="787137at2759"/>
<dbReference type="PROSITE" id="PS51726">
    <property type="entry name" value="MYST_HAT"/>
    <property type="match status" value="1"/>
</dbReference>
<evidence type="ECO:0000256" key="3">
    <source>
        <dbReference type="ARBA" id="ARBA00013184"/>
    </source>
</evidence>
<dbReference type="GO" id="GO:0046972">
    <property type="term" value="F:histone H4K16 acetyltransferase activity"/>
    <property type="evidence" value="ECO:0007669"/>
    <property type="project" value="TreeGrafter"/>
</dbReference>
<dbReference type="Gene3D" id="3.40.630.30">
    <property type="match status" value="2"/>
</dbReference>
<evidence type="ECO:0000256" key="12">
    <source>
        <dbReference type="ARBA" id="ARBA00023315"/>
    </source>
</evidence>
<evidence type="ECO:0000256" key="13">
    <source>
        <dbReference type="ARBA" id="ARBA00045805"/>
    </source>
</evidence>
<feature type="domain" description="MYST-type HAT" evidence="16">
    <location>
        <begin position="31"/>
        <end position="402"/>
    </location>
</feature>
<dbReference type="GO" id="GO:0035267">
    <property type="term" value="C:NuA4 histone acetyltransferase complex"/>
    <property type="evidence" value="ECO:0007669"/>
    <property type="project" value="TreeGrafter"/>
</dbReference>
<reference evidence="17 18" key="1">
    <citation type="submission" date="2015-01" db="EMBL/GenBank/DDBJ databases">
        <title>The Genome Sequence of Cladophialophora immunda CBS83496.</title>
        <authorList>
            <consortium name="The Broad Institute Genomics Platform"/>
            <person name="Cuomo C."/>
            <person name="de Hoog S."/>
            <person name="Gorbushina A."/>
            <person name="Stielow B."/>
            <person name="Teixiera M."/>
            <person name="Abouelleil A."/>
            <person name="Chapman S.B."/>
            <person name="Priest M."/>
            <person name="Young S.K."/>
            <person name="Wortman J."/>
            <person name="Nusbaum C."/>
            <person name="Birren B."/>
        </authorList>
    </citation>
    <scope>NUCLEOTIDE SEQUENCE [LARGE SCALE GENOMIC DNA]</scope>
    <source>
        <strain evidence="17 18">CBS 83496</strain>
    </source>
</reference>
<dbReference type="PANTHER" id="PTHR10615">
    <property type="entry name" value="HISTONE ACETYLTRANSFERASE"/>
    <property type="match status" value="1"/>
</dbReference>
<dbReference type="InterPro" id="IPR016181">
    <property type="entry name" value="Acyl_CoA_acyltransferase"/>
</dbReference>
<evidence type="ECO:0000313" key="18">
    <source>
        <dbReference type="Proteomes" id="UP000054466"/>
    </source>
</evidence>
<keyword evidence="11" id="KW-0539">Nucleus</keyword>
<dbReference type="GO" id="GO:0005634">
    <property type="term" value="C:nucleus"/>
    <property type="evidence" value="ECO:0007669"/>
    <property type="project" value="UniProtKB-SubCell"/>
</dbReference>
<proteinExistence type="inferred from homology"/>
<evidence type="ECO:0000313" key="17">
    <source>
        <dbReference type="EMBL" id="KIW28553.1"/>
    </source>
</evidence>
<feature type="compositionally biased region" description="Polar residues" evidence="15">
    <location>
        <begin position="203"/>
        <end position="219"/>
    </location>
</feature>
<keyword evidence="8" id="KW-0007">Acetylation</keyword>
<dbReference type="EC" id="2.3.1.48" evidence="3"/>
<accession>A0A0D2CBX0</accession>
<evidence type="ECO:0000256" key="5">
    <source>
        <dbReference type="ARBA" id="ARBA00022723"/>
    </source>
</evidence>
<keyword evidence="4" id="KW-0808">Transferase</keyword>
<evidence type="ECO:0000256" key="10">
    <source>
        <dbReference type="ARBA" id="ARBA00023163"/>
    </source>
</evidence>
<feature type="region of interest" description="Disordered" evidence="15">
    <location>
        <begin position="1"/>
        <end position="23"/>
    </location>
</feature>
<name>A0A0D2CBX0_9EURO</name>
<evidence type="ECO:0000256" key="1">
    <source>
        <dbReference type="ARBA" id="ARBA00004123"/>
    </source>
</evidence>
<comment type="subcellular location">
    <subcellularLocation>
        <location evidence="1">Nucleus</location>
    </subcellularLocation>
</comment>
<keyword evidence="10" id="KW-0804">Transcription</keyword>
<dbReference type="GeneID" id="27347401"/>
<keyword evidence="12" id="KW-0012">Acyltransferase</keyword>
<dbReference type="Gene3D" id="3.30.60.60">
    <property type="entry name" value="N-acetyl transferase-like"/>
    <property type="match status" value="1"/>
</dbReference>
<dbReference type="STRING" id="569365.A0A0D2CBX0"/>
<dbReference type="InterPro" id="IPR036388">
    <property type="entry name" value="WH-like_DNA-bd_sf"/>
</dbReference>
<feature type="compositionally biased region" description="Polar residues" evidence="15">
    <location>
        <begin position="1"/>
        <end position="17"/>
    </location>
</feature>
<comment type="similarity">
    <text evidence="2">Belongs to the MYST (SAS/MOZ) family.</text>
</comment>
<sequence length="462" mass="51720">MPSAIVKTNKTSTSVLQEGSPHRSRRASLQVLNRNIHQVILGNLLFDAWYYSPYPDSIILPQPGGGSATADVRNGHSHSHLGAYHSSIRGQEPICRLLHVCPCCFRYTPLKEQFIQHLDHHRHLRSQNLEPDQPVPQSAFKVYEWEGYAVWEIDGEREKLYCQNLSLFGKLFLEQKSVFFDTAGFKYYALTYTKPENPPSPVSAATKTRGQKQRSTSANALEEDDALYSTRVLGFFSKENLSWDANNLACILIFPPFQHRQLGQLLMAVSYKLSGWEWEGGVIGGPEKPLSAMGRKSYLRFWSERIARFLMGQTADADAQRVFDQAKANGRNRKTVQPRKEEMTIKEIGDRTGMLGEDVVAALTEMGLCKVMVPKRKKAKSSTPEANGIASASLAHAAEIDPEELATVVIHRSKIVEWAEKNGVDLRSPVKEEGFLGEWALSDHAESDNNSRNASGEEDSEA</sequence>
<evidence type="ECO:0000256" key="9">
    <source>
        <dbReference type="ARBA" id="ARBA00023015"/>
    </source>
</evidence>
<dbReference type="AlphaFoldDB" id="A0A0D2CBX0"/>
<evidence type="ECO:0000256" key="14">
    <source>
        <dbReference type="PIRSR" id="PIRSR602717-51"/>
    </source>
</evidence>
<keyword evidence="18" id="KW-1185">Reference proteome</keyword>
<keyword evidence="9" id="KW-0805">Transcription regulation</keyword>
<dbReference type="InterPro" id="IPR050603">
    <property type="entry name" value="MYST_HAT"/>
</dbReference>
<evidence type="ECO:0000256" key="7">
    <source>
        <dbReference type="ARBA" id="ARBA00022833"/>
    </source>
</evidence>
<dbReference type="HOGENOM" id="CLU_011815_0_1_1"/>
<organism evidence="17 18">
    <name type="scientific">Cladophialophora immunda</name>
    <dbReference type="NCBI Taxonomy" id="569365"/>
    <lineage>
        <taxon>Eukaryota</taxon>
        <taxon>Fungi</taxon>
        <taxon>Dikarya</taxon>
        <taxon>Ascomycota</taxon>
        <taxon>Pezizomycotina</taxon>
        <taxon>Eurotiomycetes</taxon>
        <taxon>Chaetothyriomycetidae</taxon>
        <taxon>Chaetothyriales</taxon>
        <taxon>Herpotrichiellaceae</taxon>
        <taxon>Cladophialophora</taxon>
    </lineage>
</organism>
<evidence type="ECO:0000256" key="8">
    <source>
        <dbReference type="ARBA" id="ARBA00022990"/>
    </source>
</evidence>
<evidence type="ECO:0000256" key="4">
    <source>
        <dbReference type="ARBA" id="ARBA00022679"/>
    </source>
</evidence>
<protein>
    <recommendedName>
        <fullName evidence="3">histone acetyltransferase</fullName>
        <ecNumber evidence="3">2.3.1.48</ecNumber>
    </recommendedName>
</protein>
<keyword evidence="6" id="KW-0863">Zinc-finger</keyword>
<feature type="region of interest" description="Disordered" evidence="15">
    <location>
        <begin position="198"/>
        <end position="219"/>
    </location>
</feature>
<evidence type="ECO:0000256" key="11">
    <source>
        <dbReference type="ARBA" id="ARBA00023242"/>
    </source>
</evidence>
<evidence type="ECO:0000256" key="2">
    <source>
        <dbReference type="ARBA" id="ARBA00010107"/>
    </source>
</evidence>
<evidence type="ECO:0000259" key="16">
    <source>
        <dbReference type="PROSITE" id="PS51726"/>
    </source>
</evidence>
<feature type="region of interest" description="Disordered" evidence="15">
    <location>
        <begin position="438"/>
        <end position="462"/>
    </location>
</feature>
<dbReference type="InterPro" id="IPR002717">
    <property type="entry name" value="HAT_MYST-type"/>
</dbReference>
<dbReference type="Gene3D" id="1.10.10.10">
    <property type="entry name" value="Winged helix-like DNA-binding domain superfamily/Winged helix DNA-binding domain"/>
    <property type="match status" value="1"/>
</dbReference>
<gene>
    <name evidence="17" type="ORF">PV07_08207</name>
</gene>
<dbReference type="Proteomes" id="UP000054466">
    <property type="component" value="Unassembled WGS sequence"/>
</dbReference>
<keyword evidence="7" id="KW-0862">Zinc</keyword>
<comment type="function">
    <text evidence="13">Catalytic component of the NuA4 histone acetyltransferase (HAT) complex which is involved in epigenetic transcriptional activation of selected genes principally by acetylation of nucleosomal histones H4, H3, H2B, H2A and H2A variant H2A.Z. Acetylates histone H4 to form H4K5ac, H4K8ac, H4K12ac and H4K16ac, histone H3 to form H3K14ac, and histone H2A to form H2AK4ac and H2AK7ac. The NuA4 complex is involved in the DNA damage response and is required for chromosome segregation. The NuA4 complex plays a direct role in repair of DNA double-strand breaks (DSBs) through homologous recombination. Recruitment to promoters depends on H3K4me. Also acetylates non-histone proteins. In addition to protein acetyltransferase, can use different acyl-CoA substrates, such as 2-hydroxyisobutanoyl-CoA (2-hydroxyisobutyryl-CoA) or (2E)-butenoyl-CoA (crotonyl-CoA), and is able to mediate protein 2-hydroxyisobutyrylation and crotonylation, respectively.</text>
</comment>
<dbReference type="GO" id="GO:0006355">
    <property type="term" value="P:regulation of DNA-templated transcription"/>
    <property type="evidence" value="ECO:0007669"/>
    <property type="project" value="InterPro"/>
</dbReference>
<feature type="active site" description="Proton donor/acceptor" evidence="14">
    <location>
        <position position="287"/>
    </location>
</feature>
<dbReference type="RefSeq" id="XP_016248769.1">
    <property type="nucleotide sequence ID" value="XM_016395350.1"/>
</dbReference>
<dbReference type="VEuPathDB" id="FungiDB:PV07_08207"/>
<dbReference type="SUPFAM" id="SSF55729">
    <property type="entry name" value="Acyl-CoA N-acyltransferases (Nat)"/>
    <property type="match status" value="1"/>
</dbReference>
<keyword evidence="5" id="KW-0479">Metal-binding</keyword>
<evidence type="ECO:0000256" key="15">
    <source>
        <dbReference type="SAM" id="MobiDB-lite"/>
    </source>
</evidence>
<evidence type="ECO:0000256" key="6">
    <source>
        <dbReference type="ARBA" id="ARBA00022771"/>
    </source>
</evidence>
<dbReference type="GO" id="GO:0008270">
    <property type="term" value="F:zinc ion binding"/>
    <property type="evidence" value="ECO:0007669"/>
    <property type="project" value="UniProtKB-KW"/>
</dbReference>
<dbReference type="PANTHER" id="PTHR10615:SF219">
    <property type="entry name" value="HISTONE ACETYLTRANSFERASE KAT5"/>
    <property type="match status" value="1"/>
</dbReference>
<dbReference type="Pfam" id="PF01853">
    <property type="entry name" value="MOZ_SAS"/>
    <property type="match status" value="2"/>
</dbReference>
<dbReference type="EMBL" id="KN847043">
    <property type="protein sequence ID" value="KIW28553.1"/>
    <property type="molecule type" value="Genomic_DNA"/>
</dbReference>